<dbReference type="Proteomes" id="UP001362999">
    <property type="component" value="Unassembled WGS sequence"/>
</dbReference>
<dbReference type="EMBL" id="JAWWNJ010000010">
    <property type="protein sequence ID" value="KAK7046578.1"/>
    <property type="molecule type" value="Genomic_DNA"/>
</dbReference>
<protein>
    <submittedName>
        <fullName evidence="1">Uncharacterized protein</fullName>
    </submittedName>
</protein>
<proteinExistence type="predicted"/>
<reference evidence="1 2" key="1">
    <citation type="journal article" date="2024" name="J Genomics">
        <title>Draft genome sequencing and assembly of Favolaschia claudopus CIRM-BRFM 2984 isolated from oak limbs.</title>
        <authorList>
            <person name="Navarro D."/>
            <person name="Drula E."/>
            <person name="Chaduli D."/>
            <person name="Cazenave R."/>
            <person name="Ahrendt S."/>
            <person name="Wang J."/>
            <person name="Lipzen A."/>
            <person name="Daum C."/>
            <person name="Barry K."/>
            <person name="Grigoriev I.V."/>
            <person name="Favel A."/>
            <person name="Rosso M.N."/>
            <person name="Martin F."/>
        </authorList>
    </citation>
    <scope>NUCLEOTIDE SEQUENCE [LARGE SCALE GENOMIC DNA]</scope>
    <source>
        <strain evidence="1 2">CIRM-BRFM 2984</strain>
    </source>
</reference>
<evidence type="ECO:0000313" key="1">
    <source>
        <dbReference type="EMBL" id="KAK7046578.1"/>
    </source>
</evidence>
<feature type="non-terminal residue" evidence="1">
    <location>
        <position position="312"/>
    </location>
</feature>
<organism evidence="1 2">
    <name type="scientific">Favolaschia claudopus</name>
    <dbReference type="NCBI Taxonomy" id="2862362"/>
    <lineage>
        <taxon>Eukaryota</taxon>
        <taxon>Fungi</taxon>
        <taxon>Dikarya</taxon>
        <taxon>Basidiomycota</taxon>
        <taxon>Agaricomycotina</taxon>
        <taxon>Agaricomycetes</taxon>
        <taxon>Agaricomycetidae</taxon>
        <taxon>Agaricales</taxon>
        <taxon>Marasmiineae</taxon>
        <taxon>Mycenaceae</taxon>
        <taxon>Favolaschia</taxon>
    </lineage>
</organism>
<accession>A0AAW0D6E3</accession>
<sequence>MSLGYCATAGRVLRRFERERRPDEFPTPSIPQTLFYQPSQTSAFQPSNPPDRHFSIRKDDPLYNQRRSPVEVAATAPRSRLSHTTAEVPCWRKMPVKNLGNGAMFRRAGGREVVYNLGSFEFNVFSTSFVSVMYPRYLTHILPSKWYRNDIEIFAGNRYLGLLGQARFFKNERDRGSFRLEPSNPTQFYTETMPARNNTRRSHACFASPCVNYMPVCVQPWNAEIMPVWIVYRNYDDRDYDSLKSASTPANAEIMFVYLQSRARDPLNLSRSGHCTVFHGNLSLFKPTRYSRLDSSEAALTSRNVGSICSFA</sequence>
<dbReference type="AlphaFoldDB" id="A0AAW0D6E3"/>
<gene>
    <name evidence="1" type="ORF">R3P38DRAFT_3346242</name>
</gene>
<keyword evidence="2" id="KW-1185">Reference proteome</keyword>
<evidence type="ECO:0000313" key="2">
    <source>
        <dbReference type="Proteomes" id="UP001362999"/>
    </source>
</evidence>
<comment type="caution">
    <text evidence="1">The sequence shown here is derived from an EMBL/GenBank/DDBJ whole genome shotgun (WGS) entry which is preliminary data.</text>
</comment>
<name>A0AAW0D6E3_9AGAR</name>